<accession>A0A9W8QRJ9</accession>
<feature type="compositionally biased region" description="Basic and acidic residues" evidence="1">
    <location>
        <begin position="74"/>
        <end position="86"/>
    </location>
</feature>
<feature type="region of interest" description="Disordered" evidence="1">
    <location>
        <begin position="66"/>
        <end position="94"/>
    </location>
</feature>
<organism evidence="2 3">
    <name type="scientific">Fusarium falciforme</name>
    <dbReference type="NCBI Taxonomy" id="195108"/>
    <lineage>
        <taxon>Eukaryota</taxon>
        <taxon>Fungi</taxon>
        <taxon>Dikarya</taxon>
        <taxon>Ascomycota</taxon>
        <taxon>Pezizomycotina</taxon>
        <taxon>Sordariomycetes</taxon>
        <taxon>Hypocreomycetidae</taxon>
        <taxon>Hypocreales</taxon>
        <taxon>Nectriaceae</taxon>
        <taxon>Fusarium</taxon>
        <taxon>Fusarium solani species complex</taxon>
    </lineage>
</organism>
<reference evidence="2" key="1">
    <citation type="submission" date="2022-09" db="EMBL/GenBank/DDBJ databases">
        <title>Fusarium specimens isolated from Avocado Roots.</title>
        <authorList>
            <person name="Stajich J."/>
            <person name="Roper C."/>
            <person name="Heimlech-Rivalta G."/>
        </authorList>
    </citation>
    <scope>NUCLEOTIDE SEQUENCE</scope>
    <source>
        <strain evidence="2">A02</strain>
    </source>
</reference>
<comment type="caution">
    <text evidence="2">The sequence shown here is derived from an EMBL/GenBank/DDBJ whole genome shotgun (WGS) entry which is preliminary data.</text>
</comment>
<dbReference type="EMBL" id="JAOQAV010000178">
    <property type="protein sequence ID" value="KAJ4176527.1"/>
    <property type="molecule type" value="Genomic_DNA"/>
</dbReference>
<proteinExistence type="predicted"/>
<dbReference type="AlphaFoldDB" id="A0A9W8QRJ9"/>
<dbReference type="Proteomes" id="UP001152087">
    <property type="component" value="Unassembled WGS sequence"/>
</dbReference>
<evidence type="ECO:0000313" key="3">
    <source>
        <dbReference type="Proteomes" id="UP001152087"/>
    </source>
</evidence>
<sequence>MLHLQQRHHGDGAPLADASKEDVLPADGPRLIFDHHVDLLRRVHDVLPLIQARRLPAPQLGVLEGLPVPAAGGTRERAIREDEPGSRDSSTNWE</sequence>
<feature type="region of interest" description="Disordered" evidence="1">
    <location>
        <begin position="1"/>
        <end position="21"/>
    </location>
</feature>
<evidence type="ECO:0000256" key="1">
    <source>
        <dbReference type="SAM" id="MobiDB-lite"/>
    </source>
</evidence>
<keyword evidence="3" id="KW-1185">Reference proteome</keyword>
<gene>
    <name evidence="2" type="ORF">NW755_014369</name>
</gene>
<name>A0A9W8QRJ9_9HYPO</name>
<protein>
    <submittedName>
        <fullName evidence="2">Uncharacterized protein</fullName>
    </submittedName>
</protein>
<evidence type="ECO:0000313" key="2">
    <source>
        <dbReference type="EMBL" id="KAJ4176527.1"/>
    </source>
</evidence>